<comment type="caution">
    <text evidence="2">The sequence shown here is derived from an EMBL/GenBank/DDBJ whole genome shotgun (WGS) entry which is preliminary data.</text>
</comment>
<dbReference type="AlphaFoldDB" id="A0A8X6UE85"/>
<name>A0A8X6UE85_NEPPI</name>
<keyword evidence="1" id="KW-0812">Transmembrane</keyword>
<dbReference type="Proteomes" id="UP000887013">
    <property type="component" value="Unassembled WGS sequence"/>
</dbReference>
<dbReference type="EMBL" id="BMAW01124505">
    <property type="protein sequence ID" value="GFU08189.1"/>
    <property type="molecule type" value="Genomic_DNA"/>
</dbReference>
<keyword evidence="1" id="KW-1133">Transmembrane helix</keyword>
<organism evidence="2 3">
    <name type="scientific">Nephila pilipes</name>
    <name type="common">Giant wood spider</name>
    <name type="synonym">Nephila maculata</name>
    <dbReference type="NCBI Taxonomy" id="299642"/>
    <lineage>
        <taxon>Eukaryota</taxon>
        <taxon>Metazoa</taxon>
        <taxon>Ecdysozoa</taxon>
        <taxon>Arthropoda</taxon>
        <taxon>Chelicerata</taxon>
        <taxon>Arachnida</taxon>
        <taxon>Araneae</taxon>
        <taxon>Araneomorphae</taxon>
        <taxon>Entelegynae</taxon>
        <taxon>Araneoidea</taxon>
        <taxon>Nephilidae</taxon>
        <taxon>Nephila</taxon>
    </lineage>
</organism>
<evidence type="ECO:0000313" key="3">
    <source>
        <dbReference type="Proteomes" id="UP000887013"/>
    </source>
</evidence>
<evidence type="ECO:0000256" key="1">
    <source>
        <dbReference type="SAM" id="Phobius"/>
    </source>
</evidence>
<gene>
    <name evidence="2" type="ORF">NPIL_288381</name>
</gene>
<accession>A0A8X6UE85</accession>
<keyword evidence="1" id="KW-0472">Membrane</keyword>
<keyword evidence="3" id="KW-1185">Reference proteome</keyword>
<evidence type="ECO:0000313" key="2">
    <source>
        <dbReference type="EMBL" id="GFU08189.1"/>
    </source>
</evidence>
<feature type="transmembrane region" description="Helical" evidence="1">
    <location>
        <begin position="6"/>
        <end position="36"/>
    </location>
</feature>
<protein>
    <submittedName>
        <fullName evidence="2">Uncharacterized protein</fullName>
    </submittedName>
</protein>
<proteinExistence type="predicted"/>
<sequence>METEKLILLAWVWCVVRLAIFNTYEIVFLPSFIILLDLSFTPSKEITPTEDDSGSSAIGVTAQEDNKIIRKKTNYIQGKEEREMNDMITKLMYEEGEKARNRMRKKL</sequence>
<reference evidence="2" key="1">
    <citation type="submission" date="2020-08" db="EMBL/GenBank/DDBJ databases">
        <title>Multicomponent nature underlies the extraordinary mechanical properties of spider dragline silk.</title>
        <authorList>
            <person name="Kono N."/>
            <person name="Nakamura H."/>
            <person name="Mori M."/>
            <person name="Yoshida Y."/>
            <person name="Ohtoshi R."/>
            <person name="Malay A.D."/>
            <person name="Moran D.A.P."/>
            <person name="Tomita M."/>
            <person name="Numata K."/>
            <person name="Arakawa K."/>
        </authorList>
    </citation>
    <scope>NUCLEOTIDE SEQUENCE</scope>
</reference>